<dbReference type="EMBL" id="JAACJL010000016">
    <property type="protein sequence ID" value="KAF4619378.1"/>
    <property type="molecule type" value="Genomic_DNA"/>
</dbReference>
<comment type="caution">
    <text evidence="8">The sequence shown here is derived from an EMBL/GenBank/DDBJ whole genome shotgun (WGS) entry which is preliminary data.</text>
</comment>
<evidence type="ECO:0000256" key="3">
    <source>
        <dbReference type="ARBA" id="ARBA00022737"/>
    </source>
</evidence>
<evidence type="ECO:0000256" key="1">
    <source>
        <dbReference type="ARBA" id="ARBA00004123"/>
    </source>
</evidence>
<feature type="compositionally biased region" description="Acidic residues" evidence="6">
    <location>
        <begin position="62"/>
        <end position="72"/>
    </location>
</feature>
<feature type="compositionally biased region" description="Polar residues" evidence="6">
    <location>
        <begin position="37"/>
        <end position="51"/>
    </location>
</feature>
<evidence type="ECO:0000256" key="6">
    <source>
        <dbReference type="SAM" id="MobiDB-lite"/>
    </source>
</evidence>
<dbReference type="Gene3D" id="1.25.10.10">
    <property type="entry name" value="Leucine-rich Repeat Variant"/>
    <property type="match status" value="1"/>
</dbReference>
<dbReference type="FunFam" id="1.25.10.10:FF:001136">
    <property type="entry name" value="Beta-catenin-like protein 1"/>
    <property type="match status" value="1"/>
</dbReference>
<evidence type="ECO:0000256" key="4">
    <source>
        <dbReference type="ARBA" id="ARBA00023054"/>
    </source>
</evidence>
<dbReference type="GO" id="GO:0010467">
    <property type="term" value="P:gene expression"/>
    <property type="evidence" value="ECO:0007669"/>
    <property type="project" value="UniProtKB-ARBA"/>
</dbReference>
<dbReference type="PANTHER" id="PTHR14978:SF0">
    <property type="entry name" value="BETA-CATENIN-LIKE PROTEIN 1"/>
    <property type="match status" value="1"/>
</dbReference>
<dbReference type="GO" id="GO:0005681">
    <property type="term" value="C:spliceosomal complex"/>
    <property type="evidence" value="ECO:0007669"/>
    <property type="project" value="TreeGrafter"/>
</dbReference>
<sequence>MDIDKLFKVPKLPPGGVKRKLPDNPTPEMLKKLKMDTNATFTSRSPESTNAHAKPSFKASVEDVDEDEDENDANFAPGGDADYFQEEDDEGRFFGGGLTSEQKEILNIFDKAEGNILEDEAQTLTIAQIRKLLLTFERAVNKNQDQRSKYPDDPTRFIDSEADLDSAIKGLLPLSQSPTLAYPELVRSGTVALLVGLLTHENMDIVIDVVELIYELTDEDAEVEYEEVEKSEEAMKTLVDGLIENSTLELLVDNLARLNESEEADRQGVFHILAIDRPWSLGIFENFIALNPGLSSSLVSKTTVMDWLLNRIQQKSHDENRGYAAELLSIFLQDKVDNKLVFGEKNGVEVLLKVLSQYRRRNPVDSEETEFMENLFDSLCSALSEITIKKLFLDAEGPDLMILMMKEKMESKSRSIKVLDYALSGAAGAALCETFVEALGLKTLFIALMGKPGKRQKGAVDLPDSEDIGHILGIISSLLTNLPSESQSRIRVIVKFVEADYEKVDKLLDIRDAARKRLSTTDAEIQKDKQAKEREDGLTPDVEDGFYLRRLDGGLFTLQTVDYILAWIMMEDDGIRQHCIRMLGRRNEGMKDILQTLQVYYEHVDDDEGDKGADSEPTMSQKDILQGLIAALDGVATQS</sequence>
<dbReference type="Pfam" id="PF08216">
    <property type="entry name" value="CTNNBL"/>
    <property type="match status" value="1"/>
</dbReference>
<organism evidence="8 9">
    <name type="scientific">Agrocybe pediades</name>
    <dbReference type="NCBI Taxonomy" id="84607"/>
    <lineage>
        <taxon>Eukaryota</taxon>
        <taxon>Fungi</taxon>
        <taxon>Dikarya</taxon>
        <taxon>Basidiomycota</taxon>
        <taxon>Agaricomycotina</taxon>
        <taxon>Agaricomycetes</taxon>
        <taxon>Agaricomycetidae</taxon>
        <taxon>Agaricales</taxon>
        <taxon>Agaricineae</taxon>
        <taxon>Strophariaceae</taxon>
        <taxon>Agrocybe</taxon>
    </lineage>
</organism>
<evidence type="ECO:0000313" key="8">
    <source>
        <dbReference type="EMBL" id="KAF4619378.1"/>
    </source>
</evidence>
<dbReference type="Proteomes" id="UP000521872">
    <property type="component" value="Unassembled WGS sequence"/>
</dbReference>
<comment type="subcellular location">
    <subcellularLocation>
        <location evidence="1">Nucleus</location>
    </subcellularLocation>
</comment>
<evidence type="ECO:0000313" key="9">
    <source>
        <dbReference type="Proteomes" id="UP000521872"/>
    </source>
</evidence>
<reference evidence="8 9" key="1">
    <citation type="submission" date="2019-12" db="EMBL/GenBank/DDBJ databases">
        <authorList>
            <person name="Floudas D."/>
            <person name="Bentzer J."/>
            <person name="Ahren D."/>
            <person name="Johansson T."/>
            <person name="Persson P."/>
            <person name="Tunlid A."/>
        </authorList>
    </citation>
    <scope>NUCLEOTIDE SEQUENCE [LARGE SCALE GENOMIC DNA]</scope>
    <source>
        <strain evidence="8 9">CBS 102.39</strain>
    </source>
</reference>
<gene>
    <name evidence="8" type="ORF">D9613_005044</name>
</gene>
<keyword evidence="4" id="KW-0175">Coiled coil</keyword>
<dbReference type="PANTHER" id="PTHR14978">
    <property type="entry name" value="BETA-CATENIN-LIKE PROTEIN 1 NUCLEAR ASSOCIATED PROTEIN"/>
    <property type="match status" value="1"/>
</dbReference>
<dbReference type="InterPro" id="IPR039678">
    <property type="entry name" value="CTNNBL1"/>
</dbReference>
<keyword evidence="9" id="KW-1185">Reference proteome</keyword>
<dbReference type="AlphaFoldDB" id="A0A8H4VR64"/>
<dbReference type="InterPro" id="IPR011989">
    <property type="entry name" value="ARM-like"/>
</dbReference>
<dbReference type="SMART" id="SM01156">
    <property type="entry name" value="DUF1716"/>
    <property type="match status" value="1"/>
</dbReference>
<name>A0A8H4VR64_9AGAR</name>
<keyword evidence="2" id="KW-0597">Phosphoprotein</keyword>
<dbReference type="SUPFAM" id="SSF48371">
    <property type="entry name" value="ARM repeat"/>
    <property type="match status" value="1"/>
</dbReference>
<evidence type="ECO:0000256" key="5">
    <source>
        <dbReference type="ARBA" id="ARBA00023242"/>
    </source>
</evidence>
<protein>
    <recommendedName>
        <fullName evidence="7">Beta-catenin-like protein 1 N-terminal domain-containing protein</fullName>
    </recommendedName>
</protein>
<evidence type="ECO:0000259" key="7">
    <source>
        <dbReference type="SMART" id="SM01156"/>
    </source>
</evidence>
<feature type="region of interest" description="Disordered" evidence="6">
    <location>
        <begin position="1"/>
        <end position="82"/>
    </location>
</feature>
<feature type="domain" description="Beta-catenin-like protein 1 N-terminal" evidence="7">
    <location>
        <begin position="98"/>
        <end position="210"/>
    </location>
</feature>
<accession>A0A8H4VR64</accession>
<proteinExistence type="predicted"/>
<dbReference type="InterPro" id="IPR013180">
    <property type="entry name" value="CTNNBL1_N"/>
</dbReference>
<keyword evidence="5" id="KW-0539">Nucleus</keyword>
<dbReference type="InterPro" id="IPR016024">
    <property type="entry name" value="ARM-type_fold"/>
</dbReference>
<evidence type="ECO:0000256" key="2">
    <source>
        <dbReference type="ARBA" id="ARBA00022553"/>
    </source>
</evidence>
<keyword evidence="3" id="KW-0677">Repeat</keyword>